<dbReference type="EMBL" id="DXFD01000016">
    <property type="protein sequence ID" value="HIX46288.1"/>
    <property type="molecule type" value="Genomic_DNA"/>
</dbReference>
<feature type="region of interest" description="Disordered" evidence="1">
    <location>
        <begin position="1"/>
        <end position="53"/>
    </location>
</feature>
<sequence>MKERQFKETHGGPEYGKRGQEFSKGAETNARPQGNFGGKEMDQSPSAPSAHAKKSSFADRAKRLLIGVAGAAVLVVAVVLPARGPKADFVRVEATDTAIYYEIEVPETETGAVLVASSVDLLFIAKCREEDIFQVQRDMNRELKLLFDANDIGIPFPQVVVNQPATFNARTTKRMETGARDFLEEQKEQSKGMEEEDL</sequence>
<feature type="compositionally biased region" description="Basic and acidic residues" evidence="1">
    <location>
        <begin position="1"/>
        <end position="21"/>
    </location>
</feature>
<dbReference type="AlphaFoldDB" id="A0A9D1VTG9"/>
<evidence type="ECO:0000313" key="3">
    <source>
        <dbReference type="EMBL" id="HIX46288.1"/>
    </source>
</evidence>
<organism evidence="3 4">
    <name type="scientific">Candidatus Borkfalkia faecigallinarum</name>
    <dbReference type="NCBI Taxonomy" id="2838509"/>
    <lineage>
        <taxon>Bacteria</taxon>
        <taxon>Bacillati</taxon>
        <taxon>Bacillota</taxon>
        <taxon>Clostridia</taxon>
        <taxon>Christensenellales</taxon>
        <taxon>Christensenellaceae</taxon>
        <taxon>Candidatus Borkfalkia</taxon>
    </lineage>
</organism>
<evidence type="ECO:0000256" key="2">
    <source>
        <dbReference type="SAM" id="Phobius"/>
    </source>
</evidence>
<keyword evidence="2" id="KW-0472">Membrane</keyword>
<dbReference type="GO" id="GO:0016020">
    <property type="term" value="C:membrane"/>
    <property type="evidence" value="ECO:0007669"/>
    <property type="project" value="InterPro"/>
</dbReference>
<feature type="region of interest" description="Disordered" evidence="1">
    <location>
        <begin position="176"/>
        <end position="198"/>
    </location>
</feature>
<dbReference type="Gene3D" id="3.30.70.100">
    <property type="match status" value="1"/>
</dbReference>
<dbReference type="InterPro" id="IPR011066">
    <property type="entry name" value="MscS_channel_C_sf"/>
</dbReference>
<keyword evidence="2" id="KW-0812">Transmembrane</keyword>
<name>A0A9D1VTG9_9FIRM</name>
<dbReference type="SUPFAM" id="SSF82689">
    <property type="entry name" value="Mechanosensitive channel protein MscS (YggB), C-terminal domain"/>
    <property type="match status" value="1"/>
</dbReference>
<dbReference type="Proteomes" id="UP000824249">
    <property type="component" value="Unassembled WGS sequence"/>
</dbReference>
<feature type="transmembrane region" description="Helical" evidence="2">
    <location>
        <begin position="64"/>
        <end position="82"/>
    </location>
</feature>
<evidence type="ECO:0000256" key="1">
    <source>
        <dbReference type="SAM" id="MobiDB-lite"/>
    </source>
</evidence>
<evidence type="ECO:0000313" key="4">
    <source>
        <dbReference type="Proteomes" id="UP000824249"/>
    </source>
</evidence>
<protein>
    <submittedName>
        <fullName evidence="3">Uncharacterized protein</fullName>
    </submittedName>
</protein>
<keyword evidence="2" id="KW-1133">Transmembrane helix</keyword>
<gene>
    <name evidence="3" type="ORF">H9737_01185</name>
</gene>
<reference evidence="3" key="1">
    <citation type="journal article" date="2021" name="PeerJ">
        <title>Extensive microbial diversity within the chicken gut microbiome revealed by metagenomics and culture.</title>
        <authorList>
            <person name="Gilroy R."/>
            <person name="Ravi A."/>
            <person name="Getino M."/>
            <person name="Pursley I."/>
            <person name="Horton D.L."/>
            <person name="Alikhan N.F."/>
            <person name="Baker D."/>
            <person name="Gharbi K."/>
            <person name="Hall N."/>
            <person name="Watson M."/>
            <person name="Adriaenssens E.M."/>
            <person name="Foster-Nyarko E."/>
            <person name="Jarju S."/>
            <person name="Secka A."/>
            <person name="Antonio M."/>
            <person name="Oren A."/>
            <person name="Chaudhuri R.R."/>
            <person name="La Ragione R."/>
            <person name="Hildebrand F."/>
            <person name="Pallen M.J."/>
        </authorList>
    </citation>
    <scope>NUCLEOTIDE SEQUENCE</scope>
    <source>
        <strain evidence="3">26628</strain>
    </source>
</reference>
<comment type="caution">
    <text evidence="3">The sequence shown here is derived from an EMBL/GenBank/DDBJ whole genome shotgun (WGS) entry which is preliminary data.</text>
</comment>
<reference evidence="3" key="2">
    <citation type="submission" date="2021-04" db="EMBL/GenBank/DDBJ databases">
        <authorList>
            <person name="Gilroy R."/>
        </authorList>
    </citation>
    <scope>NUCLEOTIDE SEQUENCE</scope>
    <source>
        <strain evidence="3">26628</strain>
    </source>
</reference>
<accession>A0A9D1VTG9</accession>
<proteinExistence type="predicted"/>